<keyword evidence="2" id="KW-0288">FMN</keyword>
<gene>
    <name evidence="6" type="ORF">ACFFIA_37885</name>
</gene>
<keyword evidence="3 6" id="KW-0560">Oxidoreductase</keyword>
<evidence type="ECO:0000313" key="6">
    <source>
        <dbReference type="EMBL" id="MFC0533391.1"/>
    </source>
</evidence>
<dbReference type="PANTHER" id="PTHR42847:SF8">
    <property type="entry name" value="CONSERVED PROTEIN"/>
    <property type="match status" value="1"/>
</dbReference>
<reference evidence="6 7" key="1">
    <citation type="submission" date="2024-09" db="EMBL/GenBank/DDBJ databases">
        <authorList>
            <person name="Sun Q."/>
            <person name="Mori K."/>
        </authorList>
    </citation>
    <scope>NUCLEOTIDE SEQUENCE [LARGE SCALE GENOMIC DNA]</scope>
    <source>
        <strain evidence="6 7">TBRC 3947</strain>
    </source>
</reference>
<evidence type="ECO:0000256" key="1">
    <source>
        <dbReference type="ARBA" id="ARBA00022630"/>
    </source>
</evidence>
<evidence type="ECO:0000256" key="3">
    <source>
        <dbReference type="ARBA" id="ARBA00023002"/>
    </source>
</evidence>
<feature type="domain" description="Luciferase-like" evidence="5">
    <location>
        <begin position="8"/>
        <end position="220"/>
    </location>
</feature>
<protein>
    <submittedName>
        <fullName evidence="6">TIGR03619 family F420-dependent LLM class oxidoreductase</fullName>
        <ecNumber evidence="6">1.-.-.-</ecNumber>
    </submittedName>
</protein>
<dbReference type="RefSeq" id="WP_377260932.1">
    <property type="nucleotide sequence ID" value="NZ_JBHLUH010000083.1"/>
</dbReference>
<dbReference type="Gene3D" id="3.20.20.30">
    <property type="entry name" value="Luciferase-like domain"/>
    <property type="match status" value="1"/>
</dbReference>
<dbReference type="PANTHER" id="PTHR42847">
    <property type="entry name" value="ALKANESULFONATE MONOOXYGENASE"/>
    <property type="match status" value="1"/>
</dbReference>
<accession>A0ABV6MF96</accession>
<comment type="caution">
    <text evidence="6">The sequence shown here is derived from an EMBL/GenBank/DDBJ whole genome shotgun (WGS) entry which is preliminary data.</text>
</comment>
<evidence type="ECO:0000256" key="4">
    <source>
        <dbReference type="ARBA" id="ARBA00023033"/>
    </source>
</evidence>
<dbReference type="NCBIfam" id="TIGR03619">
    <property type="entry name" value="F420_Rv2161c"/>
    <property type="match status" value="1"/>
</dbReference>
<dbReference type="EMBL" id="JBHLUH010000083">
    <property type="protein sequence ID" value="MFC0533391.1"/>
    <property type="molecule type" value="Genomic_DNA"/>
</dbReference>
<dbReference type="Pfam" id="PF00296">
    <property type="entry name" value="Bac_luciferase"/>
    <property type="match status" value="1"/>
</dbReference>
<evidence type="ECO:0000259" key="5">
    <source>
        <dbReference type="Pfam" id="PF00296"/>
    </source>
</evidence>
<dbReference type="Proteomes" id="UP001589867">
    <property type="component" value="Unassembled WGS sequence"/>
</dbReference>
<proteinExistence type="predicted"/>
<dbReference type="SUPFAM" id="SSF51679">
    <property type="entry name" value="Bacterial luciferase-like"/>
    <property type="match status" value="1"/>
</dbReference>
<name>A0ABV6MF96_9ACTN</name>
<dbReference type="InterPro" id="IPR036661">
    <property type="entry name" value="Luciferase-like_sf"/>
</dbReference>
<keyword evidence="1" id="KW-0285">Flavoprotein</keyword>
<dbReference type="GO" id="GO:0016491">
    <property type="term" value="F:oxidoreductase activity"/>
    <property type="evidence" value="ECO:0007669"/>
    <property type="project" value="UniProtKB-KW"/>
</dbReference>
<evidence type="ECO:0000256" key="2">
    <source>
        <dbReference type="ARBA" id="ARBA00022643"/>
    </source>
</evidence>
<dbReference type="EC" id="1.-.-.-" evidence="6"/>
<keyword evidence="7" id="KW-1185">Reference proteome</keyword>
<sequence>MLVGVSTPVVAFARGRSAEWERHAGIDEVAAVAVHADRLGYHHLTCGEHVAVPRGATTWSGAERGTTYWDPLATFGFLAARTSRIRLATNVLVLGYHHPLALAKRYGTLDRVSGGRVILGVGIGTLRAEFDLLGAPFAGRGRRADDAIRALRVALSTPEPAYAGDYYSFSGLILDPAPLQKRIPLWVGGSSLAAVRRAVAFADGWTVALGVGLDRLRALLGAVDPPPGFEVVVRPESPLDPIAEPQRTLDQVGALGEAGATMITAVVEHGSLPHYLDQLGSLAELVGLDPAPAVQVNGGG</sequence>
<organism evidence="6 7">
    <name type="scientific">Phytohabitans kaempferiae</name>
    <dbReference type="NCBI Taxonomy" id="1620943"/>
    <lineage>
        <taxon>Bacteria</taxon>
        <taxon>Bacillati</taxon>
        <taxon>Actinomycetota</taxon>
        <taxon>Actinomycetes</taxon>
        <taxon>Micromonosporales</taxon>
        <taxon>Micromonosporaceae</taxon>
    </lineage>
</organism>
<keyword evidence="4" id="KW-0503">Monooxygenase</keyword>
<dbReference type="InterPro" id="IPR019921">
    <property type="entry name" value="Lucif-like_OxRdtase_Rv2161c"/>
</dbReference>
<dbReference type="InterPro" id="IPR050172">
    <property type="entry name" value="SsuD_RutA_monooxygenase"/>
</dbReference>
<dbReference type="InterPro" id="IPR011251">
    <property type="entry name" value="Luciferase-like_dom"/>
</dbReference>
<evidence type="ECO:0000313" key="7">
    <source>
        <dbReference type="Proteomes" id="UP001589867"/>
    </source>
</evidence>